<dbReference type="InterPro" id="IPR004165">
    <property type="entry name" value="CoA_trans_fam_I"/>
</dbReference>
<evidence type="ECO:0000313" key="1">
    <source>
        <dbReference type="EMBL" id="MYZ47035.1"/>
    </source>
</evidence>
<reference evidence="1" key="1">
    <citation type="submission" date="2019-03" db="EMBL/GenBank/DDBJ databases">
        <title>Afifella sp. nov., isolated from activated sludge.</title>
        <authorList>
            <person name="Li Q."/>
            <person name="Liu Y."/>
        </authorList>
    </citation>
    <scope>NUCLEOTIDE SEQUENCE</scope>
    <source>
        <strain evidence="1">L72</strain>
    </source>
</reference>
<comment type="caution">
    <text evidence="1">The sequence shown here is derived from an EMBL/GenBank/DDBJ whole genome shotgun (WGS) entry which is preliminary data.</text>
</comment>
<proteinExistence type="predicted"/>
<accession>A0A964T2G9</accession>
<gene>
    <name evidence="1" type="ORF">E4O86_04825</name>
</gene>
<evidence type="ECO:0000313" key="2">
    <source>
        <dbReference type="Proteomes" id="UP000773614"/>
    </source>
</evidence>
<keyword evidence="1" id="KW-0808">Transferase</keyword>
<protein>
    <submittedName>
        <fullName evidence="1">CoA transferase subunit A</fullName>
    </submittedName>
</protein>
<keyword evidence="2" id="KW-1185">Reference proteome</keyword>
<dbReference type="GO" id="GO:0008410">
    <property type="term" value="F:CoA-transferase activity"/>
    <property type="evidence" value="ECO:0007669"/>
    <property type="project" value="InterPro"/>
</dbReference>
<dbReference type="PANTHER" id="PTHR43293">
    <property type="entry name" value="ACETATE COA-TRANSFERASE YDIF"/>
    <property type="match status" value="1"/>
</dbReference>
<dbReference type="PANTHER" id="PTHR43293:SF3">
    <property type="entry name" value="CHOLESTEROL RING-CLEAVING HYDROLASE IPDB SUBUNIT"/>
    <property type="match status" value="1"/>
</dbReference>
<dbReference type="Pfam" id="PF01144">
    <property type="entry name" value="CoA_trans"/>
    <property type="match status" value="1"/>
</dbReference>
<dbReference type="Gene3D" id="3.40.1080.10">
    <property type="entry name" value="Glutaconate Coenzyme A-transferase"/>
    <property type="match status" value="1"/>
</dbReference>
<dbReference type="AlphaFoldDB" id="A0A964T2G9"/>
<dbReference type="InterPro" id="IPR037171">
    <property type="entry name" value="NagB/RpiA_transferase-like"/>
</dbReference>
<dbReference type="SUPFAM" id="SSF100950">
    <property type="entry name" value="NagB/RpiA/CoA transferase-like"/>
    <property type="match status" value="1"/>
</dbReference>
<dbReference type="SMART" id="SM00882">
    <property type="entry name" value="CoA_trans"/>
    <property type="match status" value="1"/>
</dbReference>
<dbReference type="EMBL" id="SPKJ01000009">
    <property type="protein sequence ID" value="MYZ47035.1"/>
    <property type="molecule type" value="Genomic_DNA"/>
</dbReference>
<organism evidence="1 2">
    <name type="scientific">Propylenella binzhouense</name>
    <dbReference type="NCBI Taxonomy" id="2555902"/>
    <lineage>
        <taxon>Bacteria</taxon>
        <taxon>Pseudomonadati</taxon>
        <taxon>Pseudomonadota</taxon>
        <taxon>Alphaproteobacteria</taxon>
        <taxon>Hyphomicrobiales</taxon>
        <taxon>Propylenellaceae</taxon>
        <taxon>Propylenella</taxon>
    </lineage>
</organism>
<name>A0A964T2G9_9HYPH</name>
<sequence>MLLRVKRKSLEEALAPISSGASVAIGGSLLRRQPNAAVRNLVARGVSDLTVLSWAATTAVDFLAAAGAIRRWEGIYVGLFNHGLAPNFRRGVEEGRIVAREFSETAWVARLRAAAQGVPFLPIRGLFGSDIAVRNPDQIRTVTCPFTGDLLQAVPPAATDFTLIHGYMGDEYGNIVWPVVRDTDDVDPVFAAAATRLIVTVERIVPHELVKAQPTLTYIPGQWVESVVEVPYGSHPAACDAFYDADEAHLEAFALACRSGDGAAEYLDRYVRHRDHASYLAAVGGIEALRAFDVAKG</sequence>
<dbReference type="Proteomes" id="UP000773614">
    <property type="component" value="Unassembled WGS sequence"/>
</dbReference>